<feature type="repeat" description="ANK" evidence="1">
    <location>
        <begin position="180"/>
        <end position="212"/>
    </location>
</feature>
<evidence type="ECO:0000313" key="2">
    <source>
        <dbReference type="EMBL" id="CAH0367569.1"/>
    </source>
</evidence>
<comment type="caution">
    <text evidence="2">The sequence shown here is derived from an EMBL/GenBank/DDBJ whole genome shotgun (WGS) entry which is preliminary data.</text>
</comment>
<keyword evidence="3" id="KW-1185">Reference proteome</keyword>
<dbReference type="Pfam" id="PF12796">
    <property type="entry name" value="Ank_2"/>
    <property type="match status" value="2"/>
</dbReference>
<dbReference type="PRINTS" id="PR01415">
    <property type="entry name" value="ANKYRIN"/>
</dbReference>
<reference evidence="2" key="1">
    <citation type="submission" date="2021-11" db="EMBL/GenBank/DDBJ databases">
        <authorList>
            <consortium name="Genoscope - CEA"/>
            <person name="William W."/>
        </authorList>
    </citation>
    <scope>NUCLEOTIDE SEQUENCE</scope>
</reference>
<feature type="repeat" description="ANK" evidence="1">
    <location>
        <begin position="76"/>
        <end position="99"/>
    </location>
</feature>
<dbReference type="PANTHER" id="PTHR24133:SF40">
    <property type="entry name" value="ANKYRIN REPEAT DOMAIN 44"/>
    <property type="match status" value="1"/>
</dbReference>
<dbReference type="EMBL" id="CAKKNE010000002">
    <property type="protein sequence ID" value="CAH0367569.1"/>
    <property type="molecule type" value="Genomic_DNA"/>
</dbReference>
<dbReference type="PROSITE" id="PS50088">
    <property type="entry name" value="ANK_REPEAT"/>
    <property type="match status" value="4"/>
</dbReference>
<sequence>MEARAAQWLDDPPYDTALISAVPIERCHVMAEIFAACKDGNVFAVRDWLEEAYDRDMGLTMALSLNPLHRVDPDPFTTTPLHVACYQGHVDVVRLLLSRLVADDPHLDRVGGLAIKGSTLLHAACTRNGPERTDGKIAVVRLLMEFLGHVATGTGWVELLPLSATPDRAKEAAEFRGAGEPQTPLEIACASGYAEIVRALIAGGADADAVNNECMGVTPLMLACRSDERGALAVVKLLLELGADLTRTGGVDGNTPLHFACRSLRASSCERSEVARLLLARGAAFDLENTKGNTALSYGSRRLFDDEMRLALWRRLKLYAFGRPSKYTQSALHRVAGLPELSHHIGSFLVLRSVDLMLSNRERAAVLRAIAEIDGKATQKTIRRNAEAILGMTSGGLDAKKVGVRHICFKEVWKLGLEGVGPAA</sequence>
<dbReference type="SUPFAM" id="SSF48403">
    <property type="entry name" value="Ankyrin repeat"/>
    <property type="match status" value="1"/>
</dbReference>
<dbReference type="OrthoDB" id="20872at2759"/>
<dbReference type="InterPro" id="IPR052391">
    <property type="entry name" value="E3_Ligase-Neurotoxin"/>
</dbReference>
<feature type="repeat" description="ANK" evidence="1">
    <location>
        <begin position="252"/>
        <end position="290"/>
    </location>
</feature>
<dbReference type="Gene3D" id="1.25.40.20">
    <property type="entry name" value="Ankyrin repeat-containing domain"/>
    <property type="match status" value="2"/>
</dbReference>
<dbReference type="PANTHER" id="PTHR24133">
    <property type="entry name" value="ANKYRIN DOMAIN-CONTAINING"/>
    <property type="match status" value="1"/>
</dbReference>
<dbReference type="PROSITE" id="PS50297">
    <property type="entry name" value="ANK_REP_REGION"/>
    <property type="match status" value="4"/>
</dbReference>
<evidence type="ECO:0000313" key="3">
    <source>
        <dbReference type="Proteomes" id="UP000789595"/>
    </source>
</evidence>
<gene>
    <name evidence="2" type="ORF">PECAL_2P05960</name>
</gene>
<dbReference type="Pfam" id="PF00023">
    <property type="entry name" value="Ank"/>
    <property type="match status" value="1"/>
</dbReference>
<dbReference type="SMART" id="SM00248">
    <property type="entry name" value="ANK"/>
    <property type="match status" value="5"/>
</dbReference>
<dbReference type="AlphaFoldDB" id="A0A8J2WUC0"/>
<evidence type="ECO:0000256" key="1">
    <source>
        <dbReference type="PROSITE-ProRule" id="PRU00023"/>
    </source>
</evidence>
<proteinExistence type="predicted"/>
<accession>A0A8J2WUC0</accession>
<protein>
    <submittedName>
        <fullName evidence="2">Uncharacterized protein</fullName>
    </submittedName>
</protein>
<dbReference type="Proteomes" id="UP000789595">
    <property type="component" value="Unassembled WGS sequence"/>
</dbReference>
<name>A0A8J2WUC0_9STRA</name>
<dbReference type="InterPro" id="IPR036770">
    <property type="entry name" value="Ankyrin_rpt-contain_sf"/>
</dbReference>
<organism evidence="2 3">
    <name type="scientific">Pelagomonas calceolata</name>
    <dbReference type="NCBI Taxonomy" id="35677"/>
    <lineage>
        <taxon>Eukaryota</taxon>
        <taxon>Sar</taxon>
        <taxon>Stramenopiles</taxon>
        <taxon>Ochrophyta</taxon>
        <taxon>Pelagophyceae</taxon>
        <taxon>Pelagomonadales</taxon>
        <taxon>Pelagomonadaceae</taxon>
        <taxon>Pelagomonas</taxon>
    </lineage>
</organism>
<feature type="repeat" description="ANK" evidence="1">
    <location>
        <begin position="215"/>
        <end position="250"/>
    </location>
</feature>
<keyword evidence="1" id="KW-0040">ANK repeat</keyword>
<dbReference type="InterPro" id="IPR002110">
    <property type="entry name" value="Ankyrin_rpt"/>
</dbReference>